<keyword evidence="6" id="KW-1185">Reference proteome</keyword>
<evidence type="ECO:0000256" key="1">
    <source>
        <dbReference type="SAM" id="Phobius"/>
    </source>
</evidence>
<dbReference type="EMBL" id="CAJOBC010008370">
    <property type="protein sequence ID" value="CAF3959831.1"/>
    <property type="molecule type" value="Genomic_DNA"/>
</dbReference>
<evidence type="ECO:0000313" key="3">
    <source>
        <dbReference type="EMBL" id="CAF1195396.1"/>
    </source>
</evidence>
<keyword evidence="1" id="KW-0812">Transmembrane</keyword>
<dbReference type="Proteomes" id="UP000677228">
    <property type="component" value="Unassembled WGS sequence"/>
</dbReference>
<name>A0A814VZ29_9BILA</name>
<protein>
    <submittedName>
        <fullName evidence="3">Uncharacterized protein</fullName>
    </submittedName>
</protein>
<dbReference type="AlphaFoldDB" id="A0A814VZ29"/>
<keyword evidence="1" id="KW-0472">Membrane</keyword>
<dbReference type="EMBL" id="CAJNOQ010008369">
    <property type="protein sequence ID" value="CAF1195396.1"/>
    <property type="molecule type" value="Genomic_DNA"/>
</dbReference>
<dbReference type="EMBL" id="CAJOBA010004390">
    <property type="protein sequence ID" value="CAF3711696.1"/>
    <property type="molecule type" value="Genomic_DNA"/>
</dbReference>
<keyword evidence="1" id="KW-1133">Transmembrane helix</keyword>
<comment type="caution">
    <text evidence="3">The sequence shown here is derived from an EMBL/GenBank/DDBJ whole genome shotgun (WGS) entry which is preliminary data.</text>
</comment>
<proteinExistence type="predicted"/>
<dbReference type="Gene3D" id="3.30.560.10">
    <property type="entry name" value="Glucose Oxidase, domain 3"/>
    <property type="match status" value="1"/>
</dbReference>
<evidence type="ECO:0000313" key="2">
    <source>
        <dbReference type="EMBL" id="CAF0936024.1"/>
    </source>
</evidence>
<dbReference type="Proteomes" id="UP000681722">
    <property type="component" value="Unassembled WGS sequence"/>
</dbReference>
<accession>A0A814VZ29</accession>
<gene>
    <name evidence="3" type="ORF">GPM918_LOCUS23433</name>
    <name evidence="2" type="ORF">OVA965_LOCUS11386</name>
    <name evidence="5" type="ORF">SRO942_LOCUS23432</name>
    <name evidence="4" type="ORF">TMI583_LOCUS11386</name>
</gene>
<feature type="transmembrane region" description="Helical" evidence="1">
    <location>
        <begin position="20"/>
        <end position="41"/>
    </location>
</feature>
<organism evidence="3 6">
    <name type="scientific">Didymodactylos carnosus</name>
    <dbReference type="NCBI Taxonomy" id="1234261"/>
    <lineage>
        <taxon>Eukaryota</taxon>
        <taxon>Metazoa</taxon>
        <taxon>Spiralia</taxon>
        <taxon>Gnathifera</taxon>
        <taxon>Rotifera</taxon>
        <taxon>Eurotatoria</taxon>
        <taxon>Bdelloidea</taxon>
        <taxon>Philodinida</taxon>
        <taxon>Philodinidae</taxon>
        <taxon>Didymodactylos</taxon>
    </lineage>
</organism>
<dbReference type="Proteomes" id="UP000682733">
    <property type="component" value="Unassembled WGS sequence"/>
</dbReference>
<evidence type="ECO:0000313" key="5">
    <source>
        <dbReference type="EMBL" id="CAF3959831.1"/>
    </source>
</evidence>
<feature type="non-terminal residue" evidence="3">
    <location>
        <position position="1"/>
    </location>
</feature>
<evidence type="ECO:0000313" key="4">
    <source>
        <dbReference type="EMBL" id="CAF3711696.1"/>
    </source>
</evidence>
<evidence type="ECO:0000313" key="6">
    <source>
        <dbReference type="Proteomes" id="UP000663829"/>
    </source>
</evidence>
<dbReference type="Proteomes" id="UP000663829">
    <property type="component" value="Unassembled WGS sequence"/>
</dbReference>
<reference evidence="3" key="1">
    <citation type="submission" date="2021-02" db="EMBL/GenBank/DDBJ databases">
        <authorList>
            <person name="Nowell W R."/>
        </authorList>
    </citation>
    <scope>NUCLEOTIDE SEQUENCE</scope>
</reference>
<sequence>IIGSANSSANEIAEATATHVLLAFHMLIINILVSNLLIAVFTSTNKGMLDVTKIEDLNPTSLMFIEACKKNGLKYFDDYNALEPLSGSVGAVQVSTQNGRR</sequence>
<dbReference type="EMBL" id="CAJNOK010004387">
    <property type="protein sequence ID" value="CAF0936024.1"/>
    <property type="molecule type" value="Genomic_DNA"/>
</dbReference>